<organism evidence="1 2">
    <name type="scientific">Marasmius oreades</name>
    <name type="common">fairy-ring Marasmius</name>
    <dbReference type="NCBI Taxonomy" id="181124"/>
    <lineage>
        <taxon>Eukaryota</taxon>
        <taxon>Fungi</taxon>
        <taxon>Dikarya</taxon>
        <taxon>Basidiomycota</taxon>
        <taxon>Agaricomycotina</taxon>
        <taxon>Agaricomycetes</taxon>
        <taxon>Agaricomycetidae</taxon>
        <taxon>Agaricales</taxon>
        <taxon>Marasmiineae</taxon>
        <taxon>Marasmiaceae</taxon>
        <taxon>Marasmius</taxon>
    </lineage>
</organism>
<evidence type="ECO:0000313" key="2">
    <source>
        <dbReference type="Proteomes" id="UP001049176"/>
    </source>
</evidence>
<gene>
    <name evidence="1" type="ORF">E1B28_005196</name>
</gene>
<evidence type="ECO:0000313" key="1">
    <source>
        <dbReference type="EMBL" id="KAG7097883.1"/>
    </source>
</evidence>
<accession>A0A9P7V064</accession>
<dbReference type="Proteomes" id="UP001049176">
    <property type="component" value="Chromosome 2"/>
</dbReference>
<sequence>MDRKPHFLCEECSQPTDVPKLYLGIDFHLLHSNHVPSEFEVLQTSKLLREETWELDRYEGKCSESEMPEAGKQILDIRIAHLRSITSVQRRVPVELWEKIFAIACLWKAGYFLEMTTTHHGSHTMMFPILLTHVCSRWRNIATGCPRLWASISIDLAERYSNNTMKLVETFLANSAACPLDLRILASFNHTPDEYDRGMWKFLTDHFSRSKRLSFNFYFNDTNPLTSFRDQDISFNDLSSFRSFISPDDNPFWKALRQAPNLTSVHVRHARMCKPSSFPYPQLTTLIIESVVDTDVERLLQVLEDSINLRCLTLKYFTSTGRTHGLTSRRVEMPFLRTLAICQEENSCLTPMDDPSLDVLFSSLAMPALSTFKLSCISDFPVARHRSHHWPSSLLTMLRSSSTTLRDISLFLGPISTDSDDSLYHTWAPLSILLETTPHLTHFNLEEGSGYLDEMTVYAATGHLPSESLLSALTHERHNRKVLPELVSLTIRGIKLNSKIVSKVLGLAALRSPSRLTNDGVVRPLKQLRIIPHVSPNFSLKPHMLATIETLEREGVKVVIEKEQ</sequence>
<comment type="caution">
    <text evidence="1">The sequence shown here is derived from an EMBL/GenBank/DDBJ whole genome shotgun (WGS) entry which is preliminary data.</text>
</comment>
<protein>
    <recommendedName>
        <fullName evidence="3">F-box domain-containing protein</fullName>
    </recommendedName>
</protein>
<dbReference type="OrthoDB" id="2269034at2759"/>
<dbReference type="EMBL" id="CM032182">
    <property type="protein sequence ID" value="KAG7097883.1"/>
    <property type="molecule type" value="Genomic_DNA"/>
</dbReference>
<dbReference type="RefSeq" id="XP_043014353.1">
    <property type="nucleotide sequence ID" value="XM_043149745.1"/>
</dbReference>
<dbReference type="GeneID" id="66074272"/>
<proteinExistence type="predicted"/>
<dbReference type="KEGG" id="more:E1B28_005196"/>
<keyword evidence="2" id="KW-1185">Reference proteome</keyword>
<dbReference type="AlphaFoldDB" id="A0A9P7V064"/>
<name>A0A9P7V064_9AGAR</name>
<evidence type="ECO:0008006" key="3">
    <source>
        <dbReference type="Google" id="ProtNLM"/>
    </source>
</evidence>
<reference evidence="1" key="1">
    <citation type="journal article" date="2021" name="Genome Biol. Evol.">
        <title>The assembled and annotated genome of the fairy-ring fungus Marasmius oreades.</title>
        <authorList>
            <person name="Hiltunen M."/>
            <person name="Ament-Velasquez S.L."/>
            <person name="Johannesson H."/>
        </authorList>
    </citation>
    <scope>NUCLEOTIDE SEQUENCE</scope>
    <source>
        <strain evidence="1">03SP1</strain>
    </source>
</reference>